<dbReference type="InterPro" id="IPR036388">
    <property type="entry name" value="WH-like_DNA-bd_sf"/>
</dbReference>
<keyword evidence="3" id="KW-0805">Transcription regulation</keyword>
<protein>
    <submittedName>
        <fullName evidence="7">PLP-dependent aminotransferase family protein</fullName>
    </submittedName>
</protein>
<evidence type="ECO:0000256" key="4">
    <source>
        <dbReference type="ARBA" id="ARBA00023125"/>
    </source>
</evidence>
<dbReference type="GO" id="GO:0008483">
    <property type="term" value="F:transaminase activity"/>
    <property type="evidence" value="ECO:0007669"/>
    <property type="project" value="UniProtKB-KW"/>
</dbReference>
<dbReference type="Gene3D" id="3.40.640.10">
    <property type="entry name" value="Type I PLP-dependent aspartate aminotransferase-like (Major domain)"/>
    <property type="match status" value="1"/>
</dbReference>
<keyword evidence="2" id="KW-0663">Pyridoxal phosphate</keyword>
<dbReference type="InterPro" id="IPR051446">
    <property type="entry name" value="HTH_trans_reg/aminotransferase"/>
</dbReference>
<name>A0A939DGV2_9GAMM</name>
<dbReference type="InterPro" id="IPR000524">
    <property type="entry name" value="Tscrpt_reg_HTH_GntR"/>
</dbReference>
<dbReference type="Pfam" id="PF00155">
    <property type="entry name" value="Aminotran_1_2"/>
    <property type="match status" value="1"/>
</dbReference>
<comment type="caution">
    <text evidence="7">The sequence shown here is derived from an EMBL/GenBank/DDBJ whole genome shotgun (WGS) entry which is preliminary data.</text>
</comment>
<evidence type="ECO:0000256" key="5">
    <source>
        <dbReference type="ARBA" id="ARBA00023163"/>
    </source>
</evidence>
<organism evidence="7 8">
    <name type="scientific">Parahaliea mediterranea</name>
    <dbReference type="NCBI Taxonomy" id="651086"/>
    <lineage>
        <taxon>Bacteria</taxon>
        <taxon>Pseudomonadati</taxon>
        <taxon>Pseudomonadota</taxon>
        <taxon>Gammaproteobacteria</taxon>
        <taxon>Cellvibrionales</taxon>
        <taxon>Halieaceae</taxon>
        <taxon>Parahaliea</taxon>
    </lineage>
</organism>
<dbReference type="PANTHER" id="PTHR46577">
    <property type="entry name" value="HTH-TYPE TRANSCRIPTIONAL REGULATORY PROTEIN GABR"/>
    <property type="match status" value="1"/>
</dbReference>
<dbReference type="PANTHER" id="PTHR46577:SF1">
    <property type="entry name" value="HTH-TYPE TRANSCRIPTIONAL REGULATORY PROTEIN GABR"/>
    <property type="match status" value="1"/>
</dbReference>
<dbReference type="GO" id="GO:0003700">
    <property type="term" value="F:DNA-binding transcription factor activity"/>
    <property type="evidence" value="ECO:0007669"/>
    <property type="project" value="InterPro"/>
</dbReference>
<dbReference type="PROSITE" id="PS50949">
    <property type="entry name" value="HTH_GNTR"/>
    <property type="match status" value="1"/>
</dbReference>
<dbReference type="SUPFAM" id="SSF46785">
    <property type="entry name" value="Winged helix' DNA-binding domain"/>
    <property type="match status" value="1"/>
</dbReference>
<dbReference type="EMBL" id="JAFKCZ010000009">
    <property type="protein sequence ID" value="MBN7797621.1"/>
    <property type="molecule type" value="Genomic_DNA"/>
</dbReference>
<dbReference type="Proteomes" id="UP000664303">
    <property type="component" value="Unassembled WGS sequence"/>
</dbReference>
<feature type="domain" description="HTH gntR-type" evidence="6">
    <location>
        <begin position="17"/>
        <end position="85"/>
    </location>
</feature>
<accession>A0A939DGV2</accession>
<evidence type="ECO:0000256" key="1">
    <source>
        <dbReference type="ARBA" id="ARBA00005384"/>
    </source>
</evidence>
<dbReference type="RefSeq" id="WP_206561072.1">
    <property type="nucleotide sequence ID" value="NZ_JAFKCZ010000009.1"/>
</dbReference>
<dbReference type="CDD" id="cd07377">
    <property type="entry name" value="WHTH_GntR"/>
    <property type="match status" value="1"/>
</dbReference>
<evidence type="ECO:0000313" key="7">
    <source>
        <dbReference type="EMBL" id="MBN7797621.1"/>
    </source>
</evidence>
<dbReference type="InterPro" id="IPR036390">
    <property type="entry name" value="WH_DNA-bd_sf"/>
</dbReference>
<keyword evidence="8" id="KW-1185">Reference proteome</keyword>
<dbReference type="AlphaFoldDB" id="A0A939DGV2"/>
<evidence type="ECO:0000256" key="2">
    <source>
        <dbReference type="ARBA" id="ARBA00022898"/>
    </source>
</evidence>
<sequence length="488" mass="54262">MLRPWQTRFWLSDAPGDSLQDKLVNQLTLDIQSGRLAPGDWMPGSRTLAQQLDLNRKTVQAVYEELEAQGWLVSQPRRGTFVADVLPERDFPGDSDRLARAGQAMRPASPLVASLYSNILSASDQSPGANDGTPDVRLIPYELLSRAYRRALIRSIKQQHLGYGDPRGTVELRQSIQKMLVMDRFMRVADNEICIVRGSQMGIFLASRVLDPRQGAIVLEELSYPPALAAFEANGFRVVRCKLDSQGLDTNALQGILKRHKVAAVFTTAHHQYPTTVTMAMERRLMLLKLSREYGFAVLEDDYDHEFHYESRPIPPLASLPGSENVIHIGSLSKVFAPGLRLGYLVAGSQFIDRIAQEILLIDRQGSAVGELAVAGLMESGEVKKHIRRVRKLYRARRDFAAETFRRVFNDRVEFELPAGGMALWVNVGEGMGRRQLEALQHGDFNHGSQFGSGRSGQGHIRFGFGALTEAETSAAVEQLASLLKARA</sequence>
<keyword evidence="5" id="KW-0804">Transcription</keyword>
<dbReference type="SMART" id="SM00345">
    <property type="entry name" value="HTH_GNTR"/>
    <property type="match status" value="1"/>
</dbReference>
<dbReference type="GO" id="GO:0003677">
    <property type="term" value="F:DNA binding"/>
    <property type="evidence" value="ECO:0007669"/>
    <property type="project" value="UniProtKB-KW"/>
</dbReference>
<comment type="similarity">
    <text evidence="1">In the C-terminal section; belongs to the class-I pyridoxal-phosphate-dependent aminotransferase family.</text>
</comment>
<keyword evidence="7" id="KW-0032">Aminotransferase</keyword>
<dbReference type="GO" id="GO:0030170">
    <property type="term" value="F:pyridoxal phosphate binding"/>
    <property type="evidence" value="ECO:0007669"/>
    <property type="project" value="InterPro"/>
</dbReference>
<dbReference type="SUPFAM" id="SSF53383">
    <property type="entry name" value="PLP-dependent transferases"/>
    <property type="match status" value="1"/>
</dbReference>
<dbReference type="InterPro" id="IPR015424">
    <property type="entry name" value="PyrdxlP-dep_Trfase"/>
</dbReference>
<gene>
    <name evidence="7" type="ORF">JYP50_13505</name>
</gene>
<evidence type="ECO:0000313" key="8">
    <source>
        <dbReference type="Proteomes" id="UP000664303"/>
    </source>
</evidence>
<proteinExistence type="inferred from homology"/>
<dbReference type="Pfam" id="PF00392">
    <property type="entry name" value="GntR"/>
    <property type="match status" value="1"/>
</dbReference>
<evidence type="ECO:0000259" key="6">
    <source>
        <dbReference type="PROSITE" id="PS50949"/>
    </source>
</evidence>
<dbReference type="Gene3D" id="1.10.10.10">
    <property type="entry name" value="Winged helix-like DNA-binding domain superfamily/Winged helix DNA-binding domain"/>
    <property type="match status" value="1"/>
</dbReference>
<reference evidence="7" key="1">
    <citation type="submission" date="2021-02" db="EMBL/GenBank/DDBJ databases">
        <title>PHA producing bacteria isolated from coastal sediment in Guangdong, Shenzhen.</title>
        <authorList>
            <person name="Zheng W."/>
            <person name="Yu S."/>
            <person name="Huang Y."/>
        </authorList>
    </citation>
    <scope>NUCLEOTIDE SEQUENCE</scope>
    <source>
        <strain evidence="7">TN14-10</strain>
    </source>
</reference>
<dbReference type="CDD" id="cd00609">
    <property type="entry name" value="AAT_like"/>
    <property type="match status" value="1"/>
</dbReference>
<evidence type="ECO:0000256" key="3">
    <source>
        <dbReference type="ARBA" id="ARBA00023015"/>
    </source>
</evidence>
<keyword evidence="4" id="KW-0238">DNA-binding</keyword>
<dbReference type="InterPro" id="IPR004839">
    <property type="entry name" value="Aminotransferase_I/II_large"/>
</dbReference>
<keyword evidence="7" id="KW-0808">Transferase</keyword>
<dbReference type="InterPro" id="IPR015421">
    <property type="entry name" value="PyrdxlP-dep_Trfase_major"/>
</dbReference>